<keyword evidence="1" id="KW-0805">Transcription regulation</keyword>
<keyword evidence="3" id="KW-0804">Transcription</keyword>
<reference evidence="6" key="1">
    <citation type="submission" date="2016-10" db="EMBL/GenBank/DDBJ databases">
        <authorList>
            <person name="Varghese N."/>
            <person name="Submissions S."/>
        </authorList>
    </citation>
    <scope>NUCLEOTIDE SEQUENCE [LARGE SCALE GENOMIC DNA]</scope>
    <source>
        <strain evidence="6">CGMCC 1.4250</strain>
    </source>
</reference>
<dbReference type="GO" id="GO:0000976">
    <property type="term" value="F:transcription cis-regulatory region binding"/>
    <property type="evidence" value="ECO:0007669"/>
    <property type="project" value="TreeGrafter"/>
</dbReference>
<evidence type="ECO:0000256" key="3">
    <source>
        <dbReference type="ARBA" id="ARBA00023163"/>
    </source>
</evidence>
<proteinExistence type="predicted"/>
<accession>A0A1I4IBI5</accession>
<dbReference type="SUPFAM" id="SSF53822">
    <property type="entry name" value="Periplasmic binding protein-like I"/>
    <property type="match status" value="1"/>
</dbReference>
<dbReference type="InterPro" id="IPR046335">
    <property type="entry name" value="LacI/GalR-like_sensor"/>
</dbReference>
<dbReference type="InterPro" id="IPR010982">
    <property type="entry name" value="Lambda_DNA-bd_dom_sf"/>
</dbReference>
<evidence type="ECO:0000259" key="4">
    <source>
        <dbReference type="PROSITE" id="PS50932"/>
    </source>
</evidence>
<dbReference type="EMBL" id="FOTR01000002">
    <property type="protein sequence ID" value="SFL51393.1"/>
    <property type="molecule type" value="Genomic_DNA"/>
</dbReference>
<dbReference type="Pfam" id="PF00356">
    <property type="entry name" value="LacI"/>
    <property type="match status" value="1"/>
</dbReference>
<dbReference type="PROSITE" id="PS00356">
    <property type="entry name" value="HTH_LACI_1"/>
    <property type="match status" value="1"/>
</dbReference>
<dbReference type="PANTHER" id="PTHR30146:SF149">
    <property type="entry name" value="HTH-TYPE TRANSCRIPTIONAL REGULATOR EBGR"/>
    <property type="match status" value="1"/>
</dbReference>
<feature type="domain" description="HTH lacI-type" evidence="4">
    <location>
        <begin position="2"/>
        <end position="58"/>
    </location>
</feature>
<dbReference type="PRINTS" id="PR00036">
    <property type="entry name" value="HTHLACI"/>
</dbReference>
<dbReference type="Proteomes" id="UP000198565">
    <property type="component" value="Unassembled WGS sequence"/>
</dbReference>
<dbReference type="STRING" id="334253.SAMN04487943_1023"/>
<dbReference type="SMART" id="SM00354">
    <property type="entry name" value="HTH_LACI"/>
    <property type="match status" value="1"/>
</dbReference>
<dbReference type="PROSITE" id="PS50932">
    <property type="entry name" value="HTH_LACI_2"/>
    <property type="match status" value="1"/>
</dbReference>
<organism evidence="5 6">
    <name type="scientific">Gracilibacillus orientalis</name>
    <dbReference type="NCBI Taxonomy" id="334253"/>
    <lineage>
        <taxon>Bacteria</taxon>
        <taxon>Bacillati</taxon>
        <taxon>Bacillota</taxon>
        <taxon>Bacilli</taxon>
        <taxon>Bacillales</taxon>
        <taxon>Bacillaceae</taxon>
        <taxon>Gracilibacillus</taxon>
    </lineage>
</organism>
<dbReference type="Gene3D" id="1.10.260.40">
    <property type="entry name" value="lambda repressor-like DNA-binding domains"/>
    <property type="match status" value="1"/>
</dbReference>
<dbReference type="Pfam" id="PF13377">
    <property type="entry name" value="Peripla_BP_3"/>
    <property type="match status" value="1"/>
</dbReference>
<dbReference type="PANTHER" id="PTHR30146">
    <property type="entry name" value="LACI-RELATED TRANSCRIPTIONAL REPRESSOR"/>
    <property type="match status" value="1"/>
</dbReference>
<dbReference type="GO" id="GO:0003700">
    <property type="term" value="F:DNA-binding transcription factor activity"/>
    <property type="evidence" value="ECO:0007669"/>
    <property type="project" value="TreeGrafter"/>
</dbReference>
<gene>
    <name evidence="5" type="ORF">SAMN04487943_1023</name>
</gene>
<dbReference type="SUPFAM" id="SSF47413">
    <property type="entry name" value="lambda repressor-like DNA-binding domains"/>
    <property type="match status" value="1"/>
</dbReference>
<dbReference type="RefSeq" id="WP_091481285.1">
    <property type="nucleotide sequence ID" value="NZ_FOTR01000002.1"/>
</dbReference>
<dbReference type="OrthoDB" id="43195at2"/>
<protein>
    <submittedName>
        <fullName evidence="5">Transcriptional regulator, LacI family</fullName>
    </submittedName>
</protein>
<dbReference type="CDD" id="cd01544">
    <property type="entry name" value="PBP1_GalR"/>
    <property type="match status" value="1"/>
</dbReference>
<dbReference type="InterPro" id="IPR028082">
    <property type="entry name" value="Peripla_BP_I"/>
</dbReference>
<evidence type="ECO:0000256" key="2">
    <source>
        <dbReference type="ARBA" id="ARBA00023125"/>
    </source>
</evidence>
<evidence type="ECO:0000256" key="1">
    <source>
        <dbReference type="ARBA" id="ARBA00023015"/>
    </source>
</evidence>
<dbReference type="InterPro" id="IPR000843">
    <property type="entry name" value="HTH_LacI"/>
</dbReference>
<name>A0A1I4IBI5_9BACI</name>
<sequence length="327" mass="37463">MATIKEIAEKADVSIATVSRVLNYDPKLSVGDETKKRIFEIAESLSYQKKTPRKKLTRRIAFVHWVTETEELTDLYYMGIRHGIEEQANQHHLHLLKYTVHELNDIPKDIDGILAVGRFSKKQIAQFKQLTQHVVLVDSDIEHDDCDAVLTDFKTVIRQAVDHLLARNISKIGFIGGKERLQGSTEPTNDIREYYFREYVKEKGLLDERLILLDHFNVDSGYDLMDQFLDRTGADQIGFITANDPLAIGALKAVNEAKIEIPEQISLIGINDISVSKYVFPALTTIRIEKELMGKTAVDLMMERLRDDRQICKKVYIDTTLIKRETT</sequence>
<evidence type="ECO:0000313" key="5">
    <source>
        <dbReference type="EMBL" id="SFL51393.1"/>
    </source>
</evidence>
<keyword evidence="6" id="KW-1185">Reference proteome</keyword>
<dbReference type="CDD" id="cd01392">
    <property type="entry name" value="HTH_LacI"/>
    <property type="match status" value="1"/>
</dbReference>
<keyword evidence="2" id="KW-0238">DNA-binding</keyword>
<evidence type="ECO:0000313" key="6">
    <source>
        <dbReference type="Proteomes" id="UP000198565"/>
    </source>
</evidence>
<dbReference type="AlphaFoldDB" id="A0A1I4IBI5"/>
<dbReference type="Gene3D" id="3.40.50.2300">
    <property type="match status" value="2"/>
</dbReference>